<feature type="region of interest" description="Disordered" evidence="1">
    <location>
        <begin position="1"/>
        <end position="22"/>
    </location>
</feature>
<keyword evidence="3" id="KW-1185">Reference proteome</keyword>
<protein>
    <submittedName>
        <fullName evidence="2">Uncharacterized protein</fullName>
    </submittedName>
</protein>
<evidence type="ECO:0000256" key="1">
    <source>
        <dbReference type="SAM" id="MobiDB-lite"/>
    </source>
</evidence>
<dbReference type="OrthoDB" id="2998201at2759"/>
<gene>
    <name evidence="2" type="ORF">O181_002576</name>
</gene>
<sequence length="105" mass="11454">MQEQSNQIASAGKRHQDSRTPSPSYVWATLATMGKGMFGGTLPNGEMWCVAGMKTIGHCWVFNIKYGNAGNIKKFKAQLVVHGNRQQPGIDCMEAYSSMASLISL</sequence>
<reference evidence="2" key="1">
    <citation type="submission" date="2021-03" db="EMBL/GenBank/DDBJ databases">
        <title>Draft genome sequence of rust myrtle Austropuccinia psidii MF-1, a brazilian biotype.</title>
        <authorList>
            <person name="Quecine M.C."/>
            <person name="Pachon D.M.R."/>
            <person name="Bonatelli M.L."/>
            <person name="Correr F.H."/>
            <person name="Franceschini L.M."/>
            <person name="Leite T.F."/>
            <person name="Margarido G.R.A."/>
            <person name="Almeida C.A."/>
            <person name="Ferrarezi J.A."/>
            <person name="Labate C.A."/>
        </authorList>
    </citation>
    <scope>NUCLEOTIDE SEQUENCE</scope>
    <source>
        <strain evidence="2">MF-1</strain>
    </source>
</reference>
<name>A0A9Q3BD84_9BASI</name>
<comment type="caution">
    <text evidence="2">The sequence shown here is derived from an EMBL/GenBank/DDBJ whole genome shotgun (WGS) entry which is preliminary data.</text>
</comment>
<accession>A0A9Q3BD84</accession>
<proteinExistence type="predicted"/>
<dbReference type="Proteomes" id="UP000765509">
    <property type="component" value="Unassembled WGS sequence"/>
</dbReference>
<dbReference type="EMBL" id="AVOT02000436">
    <property type="protein sequence ID" value="MBW0462861.1"/>
    <property type="molecule type" value="Genomic_DNA"/>
</dbReference>
<evidence type="ECO:0000313" key="3">
    <source>
        <dbReference type="Proteomes" id="UP000765509"/>
    </source>
</evidence>
<dbReference type="AlphaFoldDB" id="A0A9Q3BD84"/>
<evidence type="ECO:0000313" key="2">
    <source>
        <dbReference type="EMBL" id="MBW0462861.1"/>
    </source>
</evidence>
<organism evidence="2 3">
    <name type="scientific">Austropuccinia psidii MF-1</name>
    <dbReference type="NCBI Taxonomy" id="1389203"/>
    <lineage>
        <taxon>Eukaryota</taxon>
        <taxon>Fungi</taxon>
        <taxon>Dikarya</taxon>
        <taxon>Basidiomycota</taxon>
        <taxon>Pucciniomycotina</taxon>
        <taxon>Pucciniomycetes</taxon>
        <taxon>Pucciniales</taxon>
        <taxon>Sphaerophragmiaceae</taxon>
        <taxon>Austropuccinia</taxon>
    </lineage>
</organism>